<name>A0A815R1V8_9BILA</name>
<dbReference type="AlphaFoldDB" id="A0A815R1V8"/>
<feature type="compositionally biased region" description="Basic and acidic residues" evidence="1">
    <location>
        <begin position="111"/>
        <end position="121"/>
    </location>
</feature>
<keyword evidence="2" id="KW-0812">Transmembrane</keyword>
<feature type="transmembrane region" description="Helical" evidence="2">
    <location>
        <begin position="6"/>
        <end position="28"/>
    </location>
</feature>
<evidence type="ECO:0000256" key="1">
    <source>
        <dbReference type="SAM" id="MobiDB-lite"/>
    </source>
</evidence>
<organism evidence="3 4">
    <name type="scientific">Rotaria magnacalcarata</name>
    <dbReference type="NCBI Taxonomy" id="392030"/>
    <lineage>
        <taxon>Eukaryota</taxon>
        <taxon>Metazoa</taxon>
        <taxon>Spiralia</taxon>
        <taxon>Gnathifera</taxon>
        <taxon>Rotifera</taxon>
        <taxon>Eurotatoria</taxon>
        <taxon>Bdelloidea</taxon>
        <taxon>Philodinida</taxon>
        <taxon>Philodinidae</taxon>
        <taxon>Rotaria</taxon>
    </lineage>
</organism>
<sequence>MLGITILLIGVLICVVLGYFILKIIYACRKKNVDRKKNENTSARRKRSRKKKKPSSSKSKKKKKSTTNRRKKKQSKRKTSKNSKSTKRSKTSSSSEATNQIKNSSLLPVKSESHDMKTDHVEKPVNQVSFYQIDENHMDKSFLPIARWRSQSKRNETKTPECLWINTDDPYSTLFEVMNCVDTVKNVMPCTEDDTTDFSKYEYELNYDEEHIFRC</sequence>
<reference evidence="3" key="1">
    <citation type="submission" date="2021-02" db="EMBL/GenBank/DDBJ databases">
        <authorList>
            <person name="Nowell W R."/>
        </authorList>
    </citation>
    <scope>NUCLEOTIDE SEQUENCE</scope>
</reference>
<feature type="compositionally biased region" description="Basic residues" evidence="1">
    <location>
        <begin position="43"/>
        <end position="90"/>
    </location>
</feature>
<proteinExistence type="predicted"/>
<feature type="region of interest" description="Disordered" evidence="1">
    <location>
        <begin position="33"/>
        <end position="121"/>
    </location>
</feature>
<feature type="compositionally biased region" description="Polar residues" evidence="1">
    <location>
        <begin position="96"/>
        <end position="106"/>
    </location>
</feature>
<keyword evidence="2" id="KW-0472">Membrane</keyword>
<gene>
    <name evidence="3" type="ORF">KQP761_LOCUS13008</name>
</gene>
<dbReference type="EMBL" id="CAJNOW010006000">
    <property type="protein sequence ID" value="CAF1470348.1"/>
    <property type="molecule type" value="Genomic_DNA"/>
</dbReference>
<protein>
    <submittedName>
        <fullName evidence="3">Uncharacterized protein</fullName>
    </submittedName>
</protein>
<dbReference type="OrthoDB" id="10050029at2759"/>
<dbReference type="Proteomes" id="UP000663834">
    <property type="component" value="Unassembled WGS sequence"/>
</dbReference>
<keyword evidence="2" id="KW-1133">Transmembrane helix</keyword>
<accession>A0A815R1V8</accession>
<evidence type="ECO:0000313" key="4">
    <source>
        <dbReference type="Proteomes" id="UP000663834"/>
    </source>
</evidence>
<evidence type="ECO:0000256" key="2">
    <source>
        <dbReference type="SAM" id="Phobius"/>
    </source>
</evidence>
<comment type="caution">
    <text evidence="3">The sequence shown here is derived from an EMBL/GenBank/DDBJ whole genome shotgun (WGS) entry which is preliminary data.</text>
</comment>
<evidence type="ECO:0000313" key="3">
    <source>
        <dbReference type="EMBL" id="CAF1470348.1"/>
    </source>
</evidence>